<proteinExistence type="predicted"/>
<dbReference type="AlphaFoldDB" id="A0A286GD79"/>
<evidence type="ECO:0000256" key="1">
    <source>
        <dbReference type="SAM" id="MobiDB-lite"/>
    </source>
</evidence>
<evidence type="ECO:0000313" key="3">
    <source>
        <dbReference type="Proteomes" id="UP000219482"/>
    </source>
</evidence>
<feature type="region of interest" description="Disordered" evidence="1">
    <location>
        <begin position="54"/>
        <end position="154"/>
    </location>
</feature>
<name>A0A286GD79_9ACTN</name>
<feature type="compositionally biased region" description="Basic and acidic residues" evidence="1">
    <location>
        <begin position="145"/>
        <end position="154"/>
    </location>
</feature>
<accession>A0A286GD79</accession>
<keyword evidence="3" id="KW-1185">Reference proteome</keyword>
<organism evidence="2 3">
    <name type="scientific">Blastococcus haudaquaticus</name>
    <dbReference type="NCBI Taxonomy" id="1938745"/>
    <lineage>
        <taxon>Bacteria</taxon>
        <taxon>Bacillati</taxon>
        <taxon>Actinomycetota</taxon>
        <taxon>Actinomycetes</taxon>
        <taxon>Geodermatophilales</taxon>
        <taxon>Geodermatophilaceae</taxon>
        <taxon>Blastococcus</taxon>
    </lineage>
</organism>
<reference evidence="3" key="1">
    <citation type="submission" date="2017-09" db="EMBL/GenBank/DDBJ databases">
        <authorList>
            <person name="Varghese N."/>
            <person name="Submissions S."/>
        </authorList>
    </citation>
    <scope>NUCLEOTIDE SEQUENCE [LARGE SCALE GENOMIC DNA]</scope>
    <source>
        <strain evidence="3">DSM 44270</strain>
    </source>
</reference>
<dbReference type="EMBL" id="OCNK01000001">
    <property type="protein sequence ID" value="SOD93495.1"/>
    <property type="molecule type" value="Genomic_DNA"/>
</dbReference>
<dbReference type="Proteomes" id="UP000219482">
    <property type="component" value="Unassembled WGS sequence"/>
</dbReference>
<feature type="compositionally biased region" description="Basic and acidic residues" evidence="1">
    <location>
        <begin position="124"/>
        <end position="133"/>
    </location>
</feature>
<evidence type="ECO:0000313" key="2">
    <source>
        <dbReference type="EMBL" id="SOD93495.1"/>
    </source>
</evidence>
<sequence>MFAGRPQPVEIHHRGIWYSGELIGWRHESDGRVSARVRCRVDGLRHSAWMDLTDLRLPDPKRPPRKEPFPAVVRRSRTQPAGMDGDATRPHVLPLGQLTRPLKPPHAVHPPAPRDDAAAQPHHAALEQAKEQPQEAAGRRNQYLRKREAYAGVV</sequence>
<feature type="compositionally biased region" description="Pro residues" evidence="1">
    <location>
        <begin position="102"/>
        <end position="111"/>
    </location>
</feature>
<gene>
    <name evidence="2" type="ORF">SAMN06272739_0319</name>
</gene>
<feature type="compositionally biased region" description="Basic and acidic residues" evidence="1">
    <location>
        <begin position="54"/>
        <end position="68"/>
    </location>
</feature>
<protein>
    <submittedName>
        <fullName evidence="2">Uncharacterized protein</fullName>
    </submittedName>
</protein>